<dbReference type="InterPro" id="IPR027417">
    <property type="entry name" value="P-loop_NTPase"/>
</dbReference>
<dbReference type="SUPFAM" id="SSF52540">
    <property type="entry name" value="P-loop containing nucleoside triphosphate hydrolases"/>
    <property type="match status" value="1"/>
</dbReference>
<dbReference type="Pfam" id="PF00025">
    <property type="entry name" value="Arf"/>
    <property type="match status" value="1"/>
</dbReference>
<reference evidence="4 5" key="1">
    <citation type="journal article" date="2018" name="Genome Biol. Evol.">
        <title>Multiple Roots of Fruiting Body Formation in Amoebozoa.</title>
        <authorList>
            <person name="Hillmann F."/>
            <person name="Forbes G."/>
            <person name="Novohradska S."/>
            <person name="Ferling I."/>
            <person name="Riege K."/>
            <person name="Groth M."/>
            <person name="Westermann M."/>
            <person name="Marz M."/>
            <person name="Spaller T."/>
            <person name="Winckler T."/>
            <person name="Schaap P."/>
            <person name="Glockner G."/>
        </authorList>
    </citation>
    <scope>NUCLEOTIDE SEQUENCE [LARGE SCALE GENOMIC DNA]</scope>
    <source>
        <strain evidence="4 5">Jena</strain>
    </source>
</reference>
<keyword evidence="5" id="KW-1185">Reference proteome</keyword>
<dbReference type="Proteomes" id="UP000241769">
    <property type="component" value="Unassembled WGS sequence"/>
</dbReference>
<evidence type="ECO:0000256" key="3">
    <source>
        <dbReference type="PIRSR" id="PIRSR606689-1"/>
    </source>
</evidence>
<dbReference type="GO" id="GO:0003924">
    <property type="term" value="F:GTPase activity"/>
    <property type="evidence" value="ECO:0007669"/>
    <property type="project" value="InterPro"/>
</dbReference>
<evidence type="ECO:0000256" key="1">
    <source>
        <dbReference type="ARBA" id="ARBA00022741"/>
    </source>
</evidence>
<organism evidence="4 5">
    <name type="scientific">Planoprotostelium fungivorum</name>
    <dbReference type="NCBI Taxonomy" id="1890364"/>
    <lineage>
        <taxon>Eukaryota</taxon>
        <taxon>Amoebozoa</taxon>
        <taxon>Evosea</taxon>
        <taxon>Variosea</taxon>
        <taxon>Cavosteliida</taxon>
        <taxon>Cavosteliaceae</taxon>
        <taxon>Planoprotostelium</taxon>
    </lineage>
</organism>
<accession>A0A2P6NGC1</accession>
<dbReference type="STRING" id="1890364.A0A2P6NGC1"/>
<name>A0A2P6NGC1_9EUKA</name>
<proteinExistence type="predicted"/>
<protein>
    <submittedName>
        <fullName evidence="4">ADP-ribosylation factor 1-like</fullName>
    </submittedName>
</protein>
<keyword evidence="1 3" id="KW-0547">Nucleotide-binding</keyword>
<evidence type="ECO:0000313" key="5">
    <source>
        <dbReference type="Proteomes" id="UP000241769"/>
    </source>
</evidence>
<dbReference type="InterPro" id="IPR006689">
    <property type="entry name" value="Small_GTPase_ARF/SAR"/>
</dbReference>
<feature type="non-terminal residue" evidence="4">
    <location>
        <position position="1"/>
    </location>
</feature>
<evidence type="ECO:0000313" key="4">
    <source>
        <dbReference type="EMBL" id="PRP83008.1"/>
    </source>
</evidence>
<dbReference type="InterPro" id="IPR024156">
    <property type="entry name" value="Small_GTPase_ARF"/>
</dbReference>
<comment type="caution">
    <text evidence="4">The sequence shown here is derived from an EMBL/GenBank/DDBJ whole genome shotgun (WGS) entry which is preliminary data.</text>
</comment>
<evidence type="ECO:0000256" key="2">
    <source>
        <dbReference type="ARBA" id="ARBA00023134"/>
    </source>
</evidence>
<feature type="binding site" evidence="3">
    <location>
        <begin position="11"/>
        <end position="14"/>
    </location>
    <ligand>
        <name>GTP</name>
        <dbReference type="ChEBI" id="CHEBI:37565"/>
    </ligand>
</feature>
<dbReference type="GO" id="GO:0005525">
    <property type="term" value="F:GTP binding"/>
    <property type="evidence" value="ECO:0007669"/>
    <property type="project" value="UniProtKB-KW"/>
</dbReference>
<dbReference type="InParanoid" id="A0A2P6NGC1"/>
<sequence>FRGAPLLVLANKMDLASASTAQVATRLGLDGWNDRHWHVEATSATHKTGVYEGFKWLLDTFT</sequence>
<dbReference type="EMBL" id="MDYQ01000091">
    <property type="protein sequence ID" value="PRP83008.1"/>
    <property type="molecule type" value="Genomic_DNA"/>
</dbReference>
<gene>
    <name evidence="4" type="ORF">PROFUN_09863</name>
</gene>
<dbReference type="Gene3D" id="3.40.50.300">
    <property type="entry name" value="P-loop containing nucleotide triphosphate hydrolases"/>
    <property type="match status" value="1"/>
</dbReference>
<keyword evidence="2 3" id="KW-0342">GTP-binding</keyword>
<dbReference type="AlphaFoldDB" id="A0A2P6NGC1"/>
<dbReference type="PANTHER" id="PTHR11711">
    <property type="entry name" value="ADP RIBOSYLATION FACTOR-RELATED"/>
    <property type="match status" value="1"/>
</dbReference>